<evidence type="ECO:0000313" key="2">
    <source>
        <dbReference type="Proteomes" id="UP000006055"/>
    </source>
</evidence>
<dbReference type="HOGENOM" id="CLU_2933910_0_0_7"/>
<organism evidence="1 2">
    <name type="scientific">Desulfomonile tiedjei (strain ATCC 49306 / DSM 6799 / DCB-1)</name>
    <dbReference type="NCBI Taxonomy" id="706587"/>
    <lineage>
        <taxon>Bacteria</taxon>
        <taxon>Pseudomonadati</taxon>
        <taxon>Thermodesulfobacteriota</taxon>
        <taxon>Desulfomonilia</taxon>
        <taxon>Desulfomonilales</taxon>
        <taxon>Desulfomonilaceae</taxon>
        <taxon>Desulfomonile</taxon>
    </lineage>
</organism>
<gene>
    <name evidence="1" type="ordered locus">Desti_0297</name>
</gene>
<dbReference type="EMBL" id="CP003360">
    <property type="protein sequence ID" value="AFM23038.1"/>
    <property type="molecule type" value="Genomic_DNA"/>
</dbReference>
<evidence type="ECO:0000313" key="1">
    <source>
        <dbReference type="EMBL" id="AFM23038.1"/>
    </source>
</evidence>
<dbReference type="KEGG" id="dti:Desti_0297"/>
<sequence>MESCGDCFIVRNIDPEVVNRPCNTISQLCTEDSEGWGVLSEVIRRLCVVRSEGYLQPPRL</sequence>
<protein>
    <submittedName>
        <fullName evidence="1">Uncharacterized protein</fullName>
    </submittedName>
</protein>
<name>I4C0E7_DESTA</name>
<reference evidence="2" key="1">
    <citation type="submission" date="2012-06" db="EMBL/GenBank/DDBJ databases">
        <title>Complete sequence of chromosome of Desulfomonile tiedjei DSM 6799.</title>
        <authorList>
            <person name="Lucas S."/>
            <person name="Copeland A."/>
            <person name="Lapidus A."/>
            <person name="Glavina del Rio T."/>
            <person name="Dalin E."/>
            <person name="Tice H."/>
            <person name="Bruce D."/>
            <person name="Goodwin L."/>
            <person name="Pitluck S."/>
            <person name="Peters L."/>
            <person name="Ovchinnikova G."/>
            <person name="Zeytun A."/>
            <person name="Lu M."/>
            <person name="Kyrpides N."/>
            <person name="Mavromatis K."/>
            <person name="Ivanova N."/>
            <person name="Brettin T."/>
            <person name="Detter J.C."/>
            <person name="Han C."/>
            <person name="Larimer F."/>
            <person name="Land M."/>
            <person name="Hauser L."/>
            <person name="Markowitz V."/>
            <person name="Cheng J.-F."/>
            <person name="Hugenholtz P."/>
            <person name="Woyke T."/>
            <person name="Wu D."/>
            <person name="Spring S."/>
            <person name="Schroeder M."/>
            <person name="Brambilla E."/>
            <person name="Klenk H.-P."/>
            <person name="Eisen J.A."/>
        </authorList>
    </citation>
    <scope>NUCLEOTIDE SEQUENCE [LARGE SCALE GENOMIC DNA]</scope>
    <source>
        <strain evidence="2">ATCC 49306 / DSM 6799 / DCB-1</strain>
    </source>
</reference>
<accession>I4C0E7</accession>
<dbReference type="Proteomes" id="UP000006055">
    <property type="component" value="Chromosome"/>
</dbReference>
<dbReference type="AlphaFoldDB" id="I4C0E7"/>
<keyword evidence="2" id="KW-1185">Reference proteome</keyword>
<proteinExistence type="predicted"/>